<dbReference type="PANTHER" id="PTHR47199">
    <property type="entry name" value="PHOTOSYSTEM II STABILITY/ASSEMBLY FACTOR HCF136, CHLOROPLASTIC"/>
    <property type="match status" value="1"/>
</dbReference>
<feature type="domain" description="Photosynthesis system II assembly factor Ycf48/Hcf136-like" evidence="4">
    <location>
        <begin position="71"/>
        <end position="159"/>
    </location>
</feature>
<accession>A0A6N8F524</accession>
<reference evidence="5 6" key="1">
    <citation type="submission" date="2019-11" db="EMBL/GenBank/DDBJ databases">
        <title>P. haliotis isolates from Z. marina roots.</title>
        <authorList>
            <person name="Cohen M."/>
            <person name="Jospin G."/>
            <person name="Eisen J.A."/>
            <person name="Coil D.A."/>
        </authorList>
    </citation>
    <scope>NUCLEOTIDE SEQUENCE [LARGE SCALE GENOMIC DNA]</scope>
    <source>
        <strain evidence="5 6">UCD-MCMsp1aY</strain>
    </source>
</reference>
<dbReference type="InterPro" id="IPR028203">
    <property type="entry name" value="PSII_CF48-like_dom"/>
</dbReference>
<protein>
    <recommendedName>
        <fullName evidence="4">Photosynthesis system II assembly factor Ycf48/Hcf136-like domain-containing protein</fullName>
    </recommendedName>
</protein>
<comment type="caution">
    <text evidence="5">The sequence shown here is derived from an EMBL/GenBank/DDBJ whole genome shotgun (WGS) entry which is preliminary data.</text>
</comment>
<gene>
    <name evidence="5" type="ORF">GNP35_03670</name>
</gene>
<dbReference type="GO" id="GO:0009523">
    <property type="term" value="C:photosystem II"/>
    <property type="evidence" value="ECO:0007669"/>
    <property type="project" value="UniProtKB-KW"/>
</dbReference>
<dbReference type="PANTHER" id="PTHR47199:SF2">
    <property type="entry name" value="PHOTOSYSTEM II STABILITY_ASSEMBLY FACTOR HCF136, CHLOROPLASTIC"/>
    <property type="match status" value="1"/>
</dbReference>
<evidence type="ECO:0000313" key="6">
    <source>
        <dbReference type="Proteomes" id="UP000439994"/>
    </source>
</evidence>
<evidence type="ECO:0000259" key="4">
    <source>
        <dbReference type="Pfam" id="PF14870"/>
    </source>
</evidence>
<dbReference type="OrthoDB" id="9813892at2"/>
<organism evidence="5 6">
    <name type="scientific">Psychrosphaera haliotis</name>
    <dbReference type="NCBI Taxonomy" id="555083"/>
    <lineage>
        <taxon>Bacteria</taxon>
        <taxon>Pseudomonadati</taxon>
        <taxon>Pseudomonadota</taxon>
        <taxon>Gammaproteobacteria</taxon>
        <taxon>Alteromonadales</taxon>
        <taxon>Pseudoalteromonadaceae</taxon>
        <taxon>Psychrosphaera</taxon>
    </lineage>
</organism>
<dbReference type="Gene3D" id="2.130.10.10">
    <property type="entry name" value="YVTN repeat-like/Quinoprotein amine dehydrogenase"/>
    <property type="match status" value="1"/>
</dbReference>
<keyword evidence="6" id="KW-1185">Reference proteome</keyword>
<dbReference type="InterPro" id="IPR015943">
    <property type="entry name" value="WD40/YVTN_repeat-like_dom_sf"/>
</dbReference>
<dbReference type="InterPro" id="IPR036278">
    <property type="entry name" value="Sialidase_sf"/>
</dbReference>
<dbReference type="Pfam" id="PF14870">
    <property type="entry name" value="PSII_BNR"/>
    <property type="match status" value="1"/>
</dbReference>
<evidence type="ECO:0000313" key="5">
    <source>
        <dbReference type="EMBL" id="MUH71665.1"/>
    </source>
</evidence>
<dbReference type="AlphaFoldDB" id="A0A6N8F524"/>
<feature type="signal peptide" evidence="3">
    <location>
        <begin position="1"/>
        <end position="24"/>
    </location>
</feature>
<keyword evidence="1" id="KW-0602">Photosynthesis</keyword>
<sequence>MTKTSLYSLILLSSTLLGMTDAVASLKVSQTATPTVKSSLADKKLLTDITSVGSRLFSLGERGHIIYSENGTDWTQAKVPVNVLLTSISFSSEKTGFAVGHDATILKTTDGGESWTLLNYQPELDRPLLAVKSFGNEVVAVGAYGLFWQSKDSGNTWTQEFHDELLLEEDREFLLEIKDSDPELYEIEKQYLLPHFNDVYLSGDNWYLAGEAGFVAQSSNQGNDWEKLEVDYYGSFFSLTKNEQENLVVAGLRGNVFEESSDAWQAFSMDGKATINDILVYKETVFLFANSGNLYFSANGEDFKHYVFDDGKAVMSGVVKNSNLVLATEAGIKFIPLATLK</sequence>
<evidence type="ECO:0000256" key="1">
    <source>
        <dbReference type="ARBA" id="ARBA00022531"/>
    </source>
</evidence>
<dbReference type="SUPFAM" id="SSF50939">
    <property type="entry name" value="Sialidases"/>
    <property type="match status" value="1"/>
</dbReference>
<evidence type="ECO:0000256" key="3">
    <source>
        <dbReference type="SAM" id="SignalP"/>
    </source>
</evidence>
<evidence type="ECO:0000256" key="2">
    <source>
        <dbReference type="ARBA" id="ARBA00023276"/>
    </source>
</evidence>
<dbReference type="RefSeq" id="WP_155694639.1">
    <property type="nucleotide sequence ID" value="NZ_WOCD01000002.1"/>
</dbReference>
<keyword evidence="3" id="KW-0732">Signal</keyword>
<keyword evidence="2" id="KW-0604">Photosystem II</keyword>
<dbReference type="Proteomes" id="UP000439994">
    <property type="component" value="Unassembled WGS sequence"/>
</dbReference>
<dbReference type="EMBL" id="WOCD01000002">
    <property type="protein sequence ID" value="MUH71665.1"/>
    <property type="molecule type" value="Genomic_DNA"/>
</dbReference>
<proteinExistence type="predicted"/>
<feature type="chain" id="PRO_5026803510" description="Photosynthesis system II assembly factor Ycf48/Hcf136-like domain-containing protein" evidence="3">
    <location>
        <begin position="25"/>
        <end position="341"/>
    </location>
</feature>
<dbReference type="GO" id="GO:0015979">
    <property type="term" value="P:photosynthesis"/>
    <property type="evidence" value="ECO:0007669"/>
    <property type="project" value="UniProtKB-KW"/>
</dbReference>
<name>A0A6N8F524_9GAMM</name>